<comment type="similarity">
    <text evidence="1 6">Belongs to the acylphosphatase family.</text>
</comment>
<dbReference type="SUPFAM" id="SSF54975">
    <property type="entry name" value="Acylphosphatase/BLUF domain-like"/>
    <property type="match status" value="1"/>
</dbReference>
<evidence type="ECO:0000313" key="9">
    <source>
        <dbReference type="Proteomes" id="UP000604737"/>
    </source>
</evidence>
<dbReference type="InterPro" id="IPR020456">
    <property type="entry name" value="Acylphosphatase"/>
</dbReference>
<dbReference type="InterPro" id="IPR036046">
    <property type="entry name" value="Acylphosphatase-like_dom_sf"/>
</dbReference>
<dbReference type="PANTHER" id="PTHR47268:SF4">
    <property type="entry name" value="ACYLPHOSPHATASE"/>
    <property type="match status" value="1"/>
</dbReference>
<evidence type="ECO:0000313" key="8">
    <source>
        <dbReference type="EMBL" id="GHD58496.1"/>
    </source>
</evidence>
<dbReference type="Gene3D" id="3.30.70.100">
    <property type="match status" value="1"/>
</dbReference>
<feature type="domain" description="Acylphosphatase-like" evidence="7">
    <location>
        <begin position="6"/>
        <end position="92"/>
    </location>
</feature>
<dbReference type="Proteomes" id="UP000604737">
    <property type="component" value="Unassembled WGS sequence"/>
</dbReference>
<comment type="caution">
    <text evidence="8">The sequence shown here is derived from an EMBL/GenBank/DDBJ whole genome shotgun (WGS) entry which is preliminary data.</text>
</comment>
<name>A0ABQ3GXH9_9NEIS</name>
<sequence>MNEIIARRLRVHGRVQGVGFRFYTVREALARNLTGWVRNRTDGTVEIQAQGRPGEVDDFQRWVSRGPESARVDRVEANDASPEALTGFCELDTL</sequence>
<dbReference type="InterPro" id="IPR001792">
    <property type="entry name" value="Acylphosphatase-like_dom"/>
</dbReference>
<evidence type="ECO:0000256" key="1">
    <source>
        <dbReference type="ARBA" id="ARBA00005614"/>
    </source>
</evidence>
<feature type="active site" evidence="4">
    <location>
        <position position="21"/>
    </location>
</feature>
<dbReference type="PROSITE" id="PS00151">
    <property type="entry name" value="ACYLPHOSPHATASE_2"/>
    <property type="match status" value="1"/>
</dbReference>
<dbReference type="EMBL" id="BMYO01000002">
    <property type="protein sequence ID" value="GHD58496.1"/>
    <property type="molecule type" value="Genomic_DNA"/>
</dbReference>
<evidence type="ECO:0000256" key="5">
    <source>
        <dbReference type="RuleBase" id="RU000553"/>
    </source>
</evidence>
<dbReference type="PROSITE" id="PS51160">
    <property type="entry name" value="ACYLPHOSPHATASE_3"/>
    <property type="match status" value="1"/>
</dbReference>
<evidence type="ECO:0000256" key="4">
    <source>
        <dbReference type="PROSITE-ProRule" id="PRU00520"/>
    </source>
</evidence>
<dbReference type="EC" id="3.6.1.7" evidence="2 4"/>
<reference evidence="9" key="1">
    <citation type="journal article" date="2019" name="Int. J. Syst. Evol. Microbiol.">
        <title>The Global Catalogue of Microorganisms (GCM) 10K type strain sequencing project: providing services to taxonomists for standard genome sequencing and annotation.</title>
        <authorList>
            <consortium name="The Broad Institute Genomics Platform"/>
            <consortium name="The Broad Institute Genome Sequencing Center for Infectious Disease"/>
            <person name="Wu L."/>
            <person name="Ma J."/>
        </authorList>
    </citation>
    <scope>NUCLEOTIDE SEQUENCE [LARGE SCALE GENOMIC DNA]</scope>
    <source>
        <strain evidence="9">KCTC 23701</strain>
    </source>
</reference>
<dbReference type="PROSITE" id="PS00150">
    <property type="entry name" value="ACYLPHOSPHATASE_1"/>
    <property type="match status" value="1"/>
</dbReference>
<evidence type="ECO:0000256" key="6">
    <source>
        <dbReference type="RuleBase" id="RU004168"/>
    </source>
</evidence>
<comment type="catalytic activity">
    <reaction evidence="3 4 5">
        <text>an acyl phosphate + H2O = a carboxylate + phosphate + H(+)</text>
        <dbReference type="Rhea" id="RHEA:14965"/>
        <dbReference type="ChEBI" id="CHEBI:15377"/>
        <dbReference type="ChEBI" id="CHEBI:15378"/>
        <dbReference type="ChEBI" id="CHEBI:29067"/>
        <dbReference type="ChEBI" id="CHEBI:43474"/>
        <dbReference type="ChEBI" id="CHEBI:59918"/>
        <dbReference type="EC" id="3.6.1.7"/>
    </reaction>
</comment>
<keyword evidence="4 5" id="KW-0378">Hydrolase</keyword>
<feature type="active site" evidence="4">
    <location>
        <position position="39"/>
    </location>
</feature>
<dbReference type="RefSeq" id="WP_189458915.1">
    <property type="nucleotide sequence ID" value="NZ_BMYO01000002.1"/>
</dbReference>
<gene>
    <name evidence="8" type="ORF">GCM10007350_08450</name>
</gene>
<dbReference type="PANTHER" id="PTHR47268">
    <property type="entry name" value="ACYLPHOSPHATASE"/>
    <property type="match status" value="1"/>
</dbReference>
<protein>
    <recommendedName>
        <fullName evidence="2 4">Acylphosphatase</fullName>
        <ecNumber evidence="2 4">3.6.1.7</ecNumber>
    </recommendedName>
</protein>
<evidence type="ECO:0000259" key="7">
    <source>
        <dbReference type="PROSITE" id="PS51160"/>
    </source>
</evidence>
<accession>A0ABQ3GXH9</accession>
<keyword evidence="9" id="KW-1185">Reference proteome</keyword>
<evidence type="ECO:0000256" key="2">
    <source>
        <dbReference type="ARBA" id="ARBA00012150"/>
    </source>
</evidence>
<proteinExistence type="inferred from homology"/>
<dbReference type="Pfam" id="PF00708">
    <property type="entry name" value="Acylphosphatase"/>
    <property type="match status" value="1"/>
</dbReference>
<dbReference type="InterPro" id="IPR017968">
    <property type="entry name" value="Acylphosphatase_CS"/>
</dbReference>
<evidence type="ECO:0000256" key="3">
    <source>
        <dbReference type="ARBA" id="ARBA00047645"/>
    </source>
</evidence>
<organism evidence="8 9">
    <name type="scientific">Jeongeupia chitinilytica</name>
    <dbReference type="NCBI Taxonomy" id="1041641"/>
    <lineage>
        <taxon>Bacteria</taxon>
        <taxon>Pseudomonadati</taxon>
        <taxon>Pseudomonadota</taxon>
        <taxon>Betaproteobacteria</taxon>
        <taxon>Neisseriales</taxon>
        <taxon>Chitinibacteraceae</taxon>
        <taxon>Jeongeupia</taxon>
    </lineage>
</organism>
<dbReference type="PRINTS" id="PR00112">
    <property type="entry name" value="ACYLPHPHTASE"/>
</dbReference>